<feature type="compositionally biased region" description="Polar residues" evidence="1">
    <location>
        <begin position="280"/>
        <end position="296"/>
    </location>
</feature>
<feature type="transmembrane region" description="Helical" evidence="2">
    <location>
        <begin position="24"/>
        <end position="48"/>
    </location>
</feature>
<feature type="compositionally biased region" description="Low complexity" evidence="1">
    <location>
        <begin position="177"/>
        <end position="192"/>
    </location>
</feature>
<dbReference type="EMBL" id="MU865970">
    <property type="protein sequence ID" value="KAK4445005.1"/>
    <property type="molecule type" value="Genomic_DNA"/>
</dbReference>
<dbReference type="AlphaFoldDB" id="A0AAV9GAL1"/>
<organism evidence="3 4">
    <name type="scientific">Podospora aff. communis PSN243</name>
    <dbReference type="NCBI Taxonomy" id="3040156"/>
    <lineage>
        <taxon>Eukaryota</taxon>
        <taxon>Fungi</taxon>
        <taxon>Dikarya</taxon>
        <taxon>Ascomycota</taxon>
        <taxon>Pezizomycotina</taxon>
        <taxon>Sordariomycetes</taxon>
        <taxon>Sordariomycetidae</taxon>
        <taxon>Sordariales</taxon>
        <taxon>Podosporaceae</taxon>
        <taxon>Podospora</taxon>
    </lineage>
</organism>
<proteinExistence type="predicted"/>
<gene>
    <name evidence="3" type="ORF">QBC34DRAFT_414077</name>
</gene>
<comment type="caution">
    <text evidence="3">The sequence shown here is derived from an EMBL/GenBank/DDBJ whole genome shotgun (WGS) entry which is preliminary data.</text>
</comment>
<reference evidence="3" key="1">
    <citation type="journal article" date="2023" name="Mol. Phylogenet. Evol.">
        <title>Genome-scale phylogeny and comparative genomics of the fungal order Sordariales.</title>
        <authorList>
            <person name="Hensen N."/>
            <person name="Bonometti L."/>
            <person name="Westerberg I."/>
            <person name="Brannstrom I.O."/>
            <person name="Guillou S."/>
            <person name="Cros-Aarteil S."/>
            <person name="Calhoun S."/>
            <person name="Haridas S."/>
            <person name="Kuo A."/>
            <person name="Mondo S."/>
            <person name="Pangilinan J."/>
            <person name="Riley R."/>
            <person name="LaButti K."/>
            <person name="Andreopoulos B."/>
            <person name="Lipzen A."/>
            <person name="Chen C."/>
            <person name="Yan M."/>
            <person name="Daum C."/>
            <person name="Ng V."/>
            <person name="Clum A."/>
            <person name="Steindorff A."/>
            <person name="Ohm R.A."/>
            <person name="Martin F."/>
            <person name="Silar P."/>
            <person name="Natvig D.O."/>
            <person name="Lalanne C."/>
            <person name="Gautier V."/>
            <person name="Ament-Velasquez S.L."/>
            <person name="Kruys A."/>
            <person name="Hutchinson M.I."/>
            <person name="Powell A.J."/>
            <person name="Barry K."/>
            <person name="Miller A.N."/>
            <person name="Grigoriev I.V."/>
            <person name="Debuchy R."/>
            <person name="Gladieux P."/>
            <person name="Hiltunen Thoren M."/>
            <person name="Johannesson H."/>
        </authorList>
    </citation>
    <scope>NUCLEOTIDE SEQUENCE</scope>
    <source>
        <strain evidence="3">PSN243</strain>
    </source>
</reference>
<keyword evidence="2" id="KW-0472">Membrane</keyword>
<keyword evidence="2" id="KW-0812">Transmembrane</keyword>
<evidence type="ECO:0000313" key="4">
    <source>
        <dbReference type="Proteomes" id="UP001321760"/>
    </source>
</evidence>
<accession>A0AAV9GAL1</accession>
<evidence type="ECO:0000256" key="1">
    <source>
        <dbReference type="SAM" id="MobiDB-lite"/>
    </source>
</evidence>
<feature type="compositionally biased region" description="Basic and acidic residues" evidence="1">
    <location>
        <begin position="227"/>
        <end position="236"/>
    </location>
</feature>
<feature type="region of interest" description="Disordered" evidence="1">
    <location>
        <begin position="164"/>
        <end position="329"/>
    </location>
</feature>
<keyword evidence="2" id="KW-1133">Transmembrane helix</keyword>
<sequence>MAPAMHLGSRSEAGPLDATPQGGYSLTVVVALASTSAALGLAVLAIGWMHIKTRKKLRHAIIDWKGAKARAEYWRKEHLELTDRQHGSRDRARVQPVPVAHPQSTPDANHTFVVGSMSDDEDDLVQSPALPPHSFGRVTELDALPPRTLPALGPCPYGDIIGQPRSLNASPLPSAGARRPPFSRTPFSSSAADTEPRSLVAPPSPNAGSRSLPSSPPPTSLSPRQAKRAEMLKWEDSDSDESDSEKERRELAAQSAALNAAVHRQAQLIDEQDRRRRQSRPSTPFSPISPLGSQRPSPFLAAASPPIRHVQPQDYLTLEMPDERSRDAA</sequence>
<name>A0AAV9GAL1_9PEZI</name>
<evidence type="ECO:0000256" key="2">
    <source>
        <dbReference type="SAM" id="Phobius"/>
    </source>
</evidence>
<feature type="compositionally biased region" description="Low complexity" evidence="1">
    <location>
        <begin position="252"/>
        <end position="261"/>
    </location>
</feature>
<keyword evidence="4" id="KW-1185">Reference proteome</keyword>
<reference evidence="3" key="2">
    <citation type="submission" date="2023-05" db="EMBL/GenBank/DDBJ databases">
        <authorList>
            <consortium name="Lawrence Berkeley National Laboratory"/>
            <person name="Steindorff A."/>
            <person name="Hensen N."/>
            <person name="Bonometti L."/>
            <person name="Westerberg I."/>
            <person name="Brannstrom I.O."/>
            <person name="Guillou S."/>
            <person name="Cros-Aarteil S."/>
            <person name="Calhoun S."/>
            <person name="Haridas S."/>
            <person name="Kuo A."/>
            <person name="Mondo S."/>
            <person name="Pangilinan J."/>
            <person name="Riley R."/>
            <person name="Labutti K."/>
            <person name="Andreopoulos B."/>
            <person name="Lipzen A."/>
            <person name="Chen C."/>
            <person name="Yanf M."/>
            <person name="Daum C."/>
            <person name="Ng V."/>
            <person name="Clum A."/>
            <person name="Ohm R."/>
            <person name="Martin F."/>
            <person name="Silar P."/>
            <person name="Natvig D."/>
            <person name="Lalanne C."/>
            <person name="Gautier V."/>
            <person name="Ament-Velasquez S.L."/>
            <person name="Kruys A."/>
            <person name="Hutchinson M.I."/>
            <person name="Powell A.J."/>
            <person name="Barry K."/>
            <person name="Miller A.N."/>
            <person name="Grigoriev I.V."/>
            <person name="Debuchy R."/>
            <person name="Gladieux P."/>
            <person name="Thoren M.H."/>
            <person name="Johannesson H."/>
        </authorList>
    </citation>
    <scope>NUCLEOTIDE SEQUENCE</scope>
    <source>
        <strain evidence="3">PSN243</strain>
    </source>
</reference>
<evidence type="ECO:0000313" key="3">
    <source>
        <dbReference type="EMBL" id="KAK4445005.1"/>
    </source>
</evidence>
<dbReference type="Proteomes" id="UP001321760">
    <property type="component" value="Unassembled WGS sequence"/>
</dbReference>
<feature type="region of interest" description="Disordered" evidence="1">
    <location>
        <begin position="96"/>
        <end position="137"/>
    </location>
</feature>
<protein>
    <submittedName>
        <fullName evidence="3">Uncharacterized protein</fullName>
    </submittedName>
</protein>